<accession>A0A2H3AUT7</accession>
<feature type="region of interest" description="Disordered" evidence="1">
    <location>
        <begin position="1"/>
        <end position="47"/>
    </location>
</feature>
<evidence type="ECO:0000313" key="3">
    <source>
        <dbReference type="Proteomes" id="UP000218334"/>
    </source>
</evidence>
<dbReference type="Proteomes" id="UP000218334">
    <property type="component" value="Unassembled WGS sequence"/>
</dbReference>
<evidence type="ECO:0000313" key="2">
    <source>
        <dbReference type="EMBL" id="PBK58662.1"/>
    </source>
</evidence>
<proteinExistence type="predicted"/>
<organism evidence="2 3">
    <name type="scientific">Armillaria solidipes</name>
    <dbReference type="NCBI Taxonomy" id="1076256"/>
    <lineage>
        <taxon>Eukaryota</taxon>
        <taxon>Fungi</taxon>
        <taxon>Dikarya</taxon>
        <taxon>Basidiomycota</taxon>
        <taxon>Agaricomycotina</taxon>
        <taxon>Agaricomycetes</taxon>
        <taxon>Agaricomycetidae</taxon>
        <taxon>Agaricales</taxon>
        <taxon>Marasmiineae</taxon>
        <taxon>Physalacriaceae</taxon>
        <taxon>Armillaria</taxon>
    </lineage>
</organism>
<evidence type="ECO:0000256" key="1">
    <source>
        <dbReference type="SAM" id="MobiDB-lite"/>
    </source>
</evidence>
<gene>
    <name evidence="2" type="ORF">ARMSODRAFT_105005</name>
</gene>
<dbReference type="AlphaFoldDB" id="A0A2H3AUT7"/>
<feature type="compositionally biased region" description="Polar residues" evidence="1">
    <location>
        <begin position="12"/>
        <end position="30"/>
    </location>
</feature>
<sequence length="329" mass="36834">MDIPSSPPRISALSSCYPSASQTSNSSTRMFKQRQGDSSDGGAHGRRRQLVKGRLSRCAHEPHSHDKESESILTTCAVTMLWNSTCFADKQQAGGCSANGEPSMMATLMWHRLSRTCPSSQAGRSYRQVSSTHFATRVEILIHSAISSFCITNVRFTSASAESLHRVPRPFQSFPKSNFCSVAPSDVDFVVTVAHLGPRQGLDNQIPTSRPRLDIAQSTFQGRAWSFARIVCCYESCPLQDLPSIIRRSLYAYNQTTVRMCKASCRAFCIYSNITKLLTQRGPFHREGERSYHRCQCFDVSGWYFYGVKSKMSRDRRFFSSCCISSSTN</sequence>
<dbReference type="EMBL" id="KZ293530">
    <property type="protein sequence ID" value="PBK58662.1"/>
    <property type="molecule type" value="Genomic_DNA"/>
</dbReference>
<reference evidence="3" key="1">
    <citation type="journal article" date="2017" name="Nat. Ecol. Evol.">
        <title>Genome expansion and lineage-specific genetic innovations in the forest pathogenic fungi Armillaria.</title>
        <authorList>
            <person name="Sipos G."/>
            <person name="Prasanna A.N."/>
            <person name="Walter M.C."/>
            <person name="O'Connor E."/>
            <person name="Balint B."/>
            <person name="Krizsan K."/>
            <person name="Kiss B."/>
            <person name="Hess J."/>
            <person name="Varga T."/>
            <person name="Slot J."/>
            <person name="Riley R."/>
            <person name="Boka B."/>
            <person name="Rigling D."/>
            <person name="Barry K."/>
            <person name="Lee J."/>
            <person name="Mihaltcheva S."/>
            <person name="LaButti K."/>
            <person name="Lipzen A."/>
            <person name="Waldron R."/>
            <person name="Moloney N.M."/>
            <person name="Sperisen C."/>
            <person name="Kredics L."/>
            <person name="Vagvoelgyi C."/>
            <person name="Patrignani A."/>
            <person name="Fitzpatrick D."/>
            <person name="Nagy I."/>
            <person name="Doyle S."/>
            <person name="Anderson J.B."/>
            <person name="Grigoriev I.V."/>
            <person name="Gueldener U."/>
            <person name="Muensterkoetter M."/>
            <person name="Nagy L.G."/>
        </authorList>
    </citation>
    <scope>NUCLEOTIDE SEQUENCE [LARGE SCALE GENOMIC DNA]</scope>
    <source>
        <strain evidence="3">28-4</strain>
    </source>
</reference>
<keyword evidence="3" id="KW-1185">Reference proteome</keyword>
<name>A0A2H3AUT7_9AGAR</name>
<protein>
    <submittedName>
        <fullName evidence="2">Uncharacterized protein</fullName>
    </submittedName>
</protein>